<evidence type="ECO:0000256" key="3">
    <source>
        <dbReference type="ARBA" id="ARBA00022452"/>
    </source>
</evidence>
<dbReference type="Gene3D" id="2.40.170.20">
    <property type="entry name" value="TonB-dependent receptor, beta-barrel domain"/>
    <property type="match status" value="1"/>
</dbReference>
<keyword evidence="16" id="KW-1185">Reference proteome</keyword>
<evidence type="ECO:0000313" key="17">
    <source>
        <dbReference type="Proteomes" id="UP001143400"/>
    </source>
</evidence>
<evidence type="ECO:0000313" key="15">
    <source>
        <dbReference type="EMBL" id="MBM7853474.1"/>
    </source>
</evidence>
<keyword evidence="7 8" id="KW-0998">Cell outer membrane</keyword>
<dbReference type="EMBL" id="BSFF01000009">
    <property type="protein sequence ID" value="GLK57312.1"/>
    <property type="molecule type" value="Genomic_DNA"/>
</dbReference>
<dbReference type="PANTHER" id="PTHR30069:SF28">
    <property type="entry name" value="TONB-DEPENDENT RECEPTOR YNCD-RELATED"/>
    <property type="match status" value="1"/>
</dbReference>
<proteinExistence type="inferred from homology"/>
<evidence type="ECO:0000256" key="8">
    <source>
        <dbReference type="PROSITE-ProRule" id="PRU01360"/>
    </source>
</evidence>
<dbReference type="GO" id="GO:0015344">
    <property type="term" value="F:siderophore uptake transmembrane transporter activity"/>
    <property type="evidence" value="ECO:0007669"/>
    <property type="project" value="TreeGrafter"/>
</dbReference>
<comment type="caution">
    <text evidence="14">The sequence shown here is derived from an EMBL/GenBank/DDBJ whole genome shotgun (WGS) entry which is preliminary data.</text>
</comment>
<dbReference type="InterPro" id="IPR037066">
    <property type="entry name" value="Plug_dom_sf"/>
</dbReference>
<keyword evidence="5 9" id="KW-0798">TonB box</keyword>
<evidence type="ECO:0000256" key="6">
    <source>
        <dbReference type="ARBA" id="ARBA00023136"/>
    </source>
</evidence>
<evidence type="ECO:0000256" key="10">
    <source>
        <dbReference type="SAM" id="MobiDB-lite"/>
    </source>
</evidence>
<evidence type="ECO:0000313" key="14">
    <source>
        <dbReference type="EMBL" id="GLK57312.1"/>
    </source>
</evidence>
<evidence type="ECO:0000259" key="13">
    <source>
        <dbReference type="Pfam" id="PF07715"/>
    </source>
</evidence>
<evidence type="ECO:0000256" key="4">
    <source>
        <dbReference type="ARBA" id="ARBA00022692"/>
    </source>
</evidence>
<feature type="domain" description="TonB-dependent receptor plug" evidence="13">
    <location>
        <begin position="57"/>
        <end position="166"/>
    </location>
</feature>
<evidence type="ECO:0000256" key="7">
    <source>
        <dbReference type="ARBA" id="ARBA00023237"/>
    </source>
</evidence>
<evidence type="ECO:0000256" key="11">
    <source>
        <dbReference type="SAM" id="SignalP"/>
    </source>
</evidence>
<evidence type="ECO:0000256" key="2">
    <source>
        <dbReference type="ARBA" id="ARBA00022448"/>
    </source>
</evidence>
<dbReference type="PROSITE" id="PS52016">
    <property type="entry name" value="TONB_DEPENDENT_REC_3"/>
    <property type="match status" value="1"/>
</dbReference>
<protein>
    <submittedName>
        <fullName evidence="15">Iron complex outermembrane receptor protein</fullName>
    </submittedName>
    <submittedName>
        <fullName evidence="14">TonB-dependent receptor</fullName>
    </submittedName>
</protein>
<dbReference type="RefSeq" id="WP_204951923.1">
    <property type="nucleotide sequence ID" value="NZ_BSFF01000009.1"/>
</dbReference>
<comment type="subcellular location">
    <subcellularLocation>
        <location evidence="1 8">Cell outer membrane</location>
        <topology evidence="1 8">Multi-pass membrane protein</topology>
    </subcellularLocation>
</comment>
<sequence>MKTRLTASAALACALHAAPASAQSEPVIALEPLTVEGSALSQSLTAPSLEERRREIERTPGAVEVIDAEGYKRTTPALTIKDALDYTPGVFAQPKWGDDTRLSIRGSGLARNFHLRGVQLYMDGIPINTADGYGDFQEIDPSAYRLIEVYKGANALRYGANALGGAINFVTATGRDPLASVAQGGVDVGSFGFVRTQASSGGVHGKADYFVTGAWQEADGFRDHSGGRAARMSANLGYRFSDDVETRFYLNANDVDQRIPGSVTRRDALKNPKTAASSNVNLFDSQRNIDTLRFANKTTVRFGETTSLDVGAFVVDRHLMHPIFQWLDYKYVDYGGFGRVTDEREIAGHANRFIAGVTLHNGKNDARQYVNVLGDKGAKTFDAKQTSSNLSAYAENTFYVAPTVGVVTALQYLYARRKQDDRFFADPPLNGNPNTPDPNPNDSGRKSFSVASPKVGLLWDIDPRWQAFANVSRSVEVPSFGENSFANAALAKPQKAWTAEIGSRGRLDDVAWDVALYRAQIRDEFFCDAGDGASGNCAVVNLDRTMHQGVELGFGAAILKGLAVQGDAPDKVWLNLAYTFSDFRFDDDDAFGDNKIPGAPRHYLRAELLYKHPVGVYAGPNVEWVPQAYYVDSANTTKTQAYALLGLKAGYDAGGALSAYVEARNVLDKKYIASVSVTDRAAPTSALYEPGTGRAIYAGVKYRW</sequence>
<keyword evidence="11" id="KW-0732">Signal</keyword>
<keyword evidence="14" id="KW-0675">Receptor</keyword>
<reference evidence="15 16" key="2">
    <citation type="submission" date="2021-01" db="EMBL/GenBank/DDBJ databases">
        <title>Genomic Encyclopedia of Type Strains, Phase IV (KMG-IV): sequencing the most valuable type-strain genomes for metagenomic binning, comparative biology and taxonomic classification.</title>
        <authorList>
            <person name="Goeker M."/>
        </authorList>
    </citation>
    <scope>NUCLEOTIDE SEQUENCE [LARGE SCALE GENOMIC DNA]</scope>
    <source>
        <strain evidence="15 16">DSM 6130</strain>
    </source>
</reference>
<dbReference type="PANTHER" id="PTHR30069">
    <property type="entry name" value="TONB-DEPENDENT OUTER MEMBRANE RECEPTOR"/>
    <property type="match status" value="1"/>
</dbReference>
<dbReference type="InterPro" id="IPR036942">
    <property type="entry name" value="Beta-barrel_TonB_sf"/>
</dbReference>
<evidence type="ECO:0000256" key="5">
    <source>
        <dbReference type="ARBA" id="ARBA00023077"/>
    </source>
</evidence>
<dbReference type="EMBL" id="JAFBCY010000005">
    <property type="protein sequence ID" value="MBM7853474.1"/>
    <property type="molecule type" value="Genomic_DNA"/>
</dbReference>
<dbReference type="Pfam" id="PF00593">
    <property type="entry name" value="TonB_dep_Rec_b-barrel"/>
    <property type="match status" value="1"/>
</dbReference>
<keyword evidence="4 8" id="KW-0812">Transmembrane</keyword>
<dbReference type="AlphaFoldDB" id="A0A9W6MTJ5"/>
<name>A0A9W6MTJ5_9HYPH</name>
<reference evidence="14" key="3">
    <citation type="submission" date="2023-01" db="EMBL/GenBank/DDBJ databases">
        <authorList>
            <person name="Sun Q."/>
            <person name="Evtushenko L."/>
        </authorList>
    </citation>
    <scope>NUCLEOTIDE SEQUENCE</scope>
    <source>
        <strain evidence="14">VKM B-1606</strain>
    </source>
</reference>
<gene>
    <name evidence="14" type="ORF">GCM10008170_33320</name>
    <name evidence="15" type="ORF">JOD31_003735</name>
</gene>
<dbReference type="InterPro" id="IPR000531">
    <property type="entry name" value="Beta-barrel_TonB"/>
</dbReference>
<feature type="signal peptide" evidence="11">
    <location>
        <begin position="1"/>
        <end position="22"/>
    </location>
</feature>
<dbReference type="SUPFAM" id="SSF56935">
    <property type="entry name" value="Porins"/>
    <property type="match status" value="1"/>
</dbReference>
<organism evidence="14 17">
    <name type="scientific">Methylopila capsulata</name>
    <dbReference type="NCBI Taxonomy" id="61654"/>
    <lineage>
        <taxon>Bacteria</taxon>
        <taxon>Pseudomonadati</taxon>
        <taxon>Pseudomonadota</taxon>
        <taxon>Alphaproteobacteria</taxon>
        <taxon>Hyphomicrobiales</taxon>
        <taxon>Methylopilaceae</taxon>
        <taxon>Methylopila</taxon>
    </lineage>
</organism>
<accession>A0A9W6MTJ5</accession>
<keyword evidence="3 8" id="KW-1134">Transmembrane beta strand</keyword>
<feature type="domain" description="TonB-dependent receptor-like beta-barrel" evidence="12">
    <location>
        <begin position="221"/>
        <end position="666"/>
    </location>
</feature>
<feature type="region of interest" description="Disordered" evidence="10">
    <location>
        <begin position="424"/>
        <end position="447"/>
    </location>
</feature>
<keyword evidence="2 8" id="KW-0813">Transport</keyword>
<feature type="chain" id="PRO_5040843775" evidence="11">
    <location>
        <begin position="23"/>
        <end position="704"/>
    </location>
</feature>
<dbReference type="CDD" id="cd01347">
    <property type="entry name" value="ligand_gated_channel"/>
    <property type="match status" value="1"/>
</dbReference>
<dbReference type="GO" id="GO:0009279">
    <property type="term" value="C:cell outer membrane"/>
    <property type="evidence" value="ECO:0007669"/>
    <property type="project" value="UniProtKB-SubCell"/>
</dbReference>
<evidence type="ECO:0000313" key="16">
    <source>
        <dbReference type="Proteomes" id="UP000758856"/>
    </source>
</evidence>
<dbReference type="InterPro" id="IPR012910">
    <property type="entry name" value="Plug_dom"/>
</dbReference>
<keyword evidence="6 8" id="KW-0472">Membrane</keyword>
<evidence type="ECO:0000259" key="12">
    <source>
        <dbReference type="Pfam" id="PF00593"/>
    </source>
</evidence>
<comment type="similarity">
    <text evidence="8 9">Belongs to the TonB-dependent receptor family.</text>
</comment>
<dbReference type="GO" id="GO:0044718">
    <property type="term" value="P:siderophore transmembrane transport"/>
    <property type="evidence" value="ECO:0007669"/>
    <property type="project" value="TreeGrafter"/>
</dbReference>
<evidence type="ECO:0000256" key="1">
    <source>
        <dbReference type="ARBA" id="ARBA00004571"/>
    </source>
</evidence>
<reference evidence="14" key="1">
    <citation type="journal article" date="2014" name="Int. J. Syst. Evol. Microbiol.">
        <title>Complete genome sequence of Corynebacterium casei LMG S-19264T (=DSM 44701T), isolated from a smear-ripened cheese.</title>
        <authorList>
            <consortium name="US DOE Joint Genome Institute (JGI-PGF)"/>
            <person name="Walter F."/>
            <person name="Albersmeier A."/>
            <person name="Kalinowski J."/>
            <person name="Ruckert C."/>
        </authorList>
    </citation>
    <scope>NUCLEOTIDE SEQUENCE</scope>
    <source>
        <strain evidence="14">VKM B-1606</strain>
    </source>
</reference>
<dbReference type="Proteomes" id="UP000758856">
    <property type="component" value="Unassembled WGS sequence"/>
</dbReference>
<dbReference type="InterPro" id="IPR039426">
    <property type="entry name" value="TonB-dep_rcpt-like"/>
</dbReference>
<dbReference type="Proteomes" id="UP001143400">
    <property type="component" value="Unassembled WGS sequence"/>
</dbReference>
<dbReference type="Pfam" id="PF07715">
    <property type="entry name" value="Plug"/>
    <property type="match status" value="1"/>
</dbReference>
<dbReference type="Gene3D" id="2.170.130.10">
    <property type="entry name" value="TonB-dependent receptor, plug domain"/>
    <property type="match status" value="1"/>
</dbReference>
<evidence type="ECO:0000256" key="9">
    <source>
        <dbReference type="RuleBase" id="RU003357"/>
    </source>
</evidence>